<sequence length="624" mass="70349">MENTNKSRPTRNFKPSHNKSRIDSKNRHLAKANYLDIEQKQNMEVVVEDQKEKILQITKRSPKINKGQQVEGKTNNVENILQKPPCGKRNKRKTSKRSSLSYLLKEKNSKIATSSGGDVDKGSDNPDLGPYLLKKARDIISSGDNQERAFEFALRAKKSFESCGYEKPNLDYVMCLHFLASMHCNTCQYKEAISLLEHSIEIPKIELGQNHALAKFVGCMRLGDIYAMMGHIEESFDRYKVALDIQKQVLGDKDTRFGETCRYVAEAYVQAFEFDEAEKLCRRALDIRKVNGCPPSIEEAADRRLMGLICDSKENYEAALENYVLARMAMHCNGQESDAAVIDCNIGDAYLALARYDEAIFSYKKALSTLTSSKGKNHPAVASVFVHLGELYNKIGKFSESKSYCESAFEIYNKKPNDTDVEDVANGFTDLATIYESMNELDQALNLLHKALELQKDQGVQRSKIAGIEAQIGVIYFRLGNYTDSYNFLKSSVLKFEASGGKKSSLYAIILNQLGLICVHLCKISEASQLFEEAKSILDREYGTIHPDTLGVSSNLASTYDALGRCEDAIELLEFVVVMREEKLGTADPVVDDEKRRLVELLIEARKVRRRKTRSLEILLDKSL</sequence>
<keyword evidence="4" id="KW-1185">Reference proteome</keyword>
<evidence type="ECO:0000256" key="2">
    <source>
        <dbReference type="SAM" id="MobiDB-lite"/>
    </source>
</evidence>
<organism evidence="3 4">
    <name type="scientific">Beta vulgaris subsp. vulgaris</name>
    <name type="common">Beet</name>
    <dbReference type="NCBI Taxonomy" id="3555"/>
    <lineage>
        <taxon>Eukaryota</taxon>
        <taxon>Viridiplantae</taxon>
        <taxon>Streptophyta</taxon>
        <taxon>Embryophyta</taxon>
        <taxon>Tracheophyta</taxon>
        <taxon>Spermatophyta</taxon>
        <taxon>Magnoliopsida</taxon>
        <taxon>eudicotyledons</taxon>
        <taxon>Gunneridae</taxon>
        <taxon>Pentapetalae</taxon>
        <taxon>Caryophyllales</taxon>
        <taxon>Chenopodiaceae</taxon>
        <taxon>Betoideae</taxon>
        <taxon>Beta</taxon>
    </lineage>
</organism>
<dbReference type="eggNOG" id="KOG1840">
    <property type="taxonomic scope" value="Eukaryota"/>
</dbReference>
<accession>A0A0J8BDB4</accession>
<keyword evidence="1" id="KW-0802">TPR repeat</keyword>
<dbReference type="SUPFAM" id="SSF48452">
    <property type="entry name" value="TPR-like"/>
    <property type="match status" value="3"/>
</dbReference>
<reference evidence="3 4" key="1">
    <citation type="journal article" date="2014" name="Nature">
        <title>The genome of the recently domesticated crop plant sugar beet (Beta vulgaris).</title>
        <authorList>
            <person name="Dohm J.C."/>
            <person name="Minoche A.E."/>
            <person name="Holtgrawe D."/>
            <person name="Capella-Gutierrez S."/>
            <person name="Zakrzewski F."/>
            <person name="Tafer H."/>
            <person name="Rupp O."/>
            <person name="Sorensen T.R."/>
            <person name="Stracke R."/>
            <person name="Reinhardt R."/>
            <person name="Goesmann A."/>
            <person name="Kraft T."/>
            <person name="Schulz B."/>
            <person name="Stadler P.F."/>
            <person name="Schmidt T."/>
            <person name="Gabaldon T."/>
            <person name="Lehrach H."/>
            <person name="Weisshaar B."/>
            <person name="Himmelbauer H."/>
        </authorList>
    </citation>
    <scope>NUCLEOTIDE SEQUENCE [LARGE SCALE GENOMIC DNA]</scope>
    <source>
        <tissue evidence="3">Taproot</tissue>
    </source>
</reference>
<proteinExistence type="predicted"/>
<feature type="region of interest" description="Disordered" evidence="2">
    <location>
        <begin position="1"/>
        <end position="27"/>
    </location>
</feature>
<dbReference type="KEGG" id="bvg:104907658"/>
<dbReference type="AlphaFoldDB" id="A0A0J8BDB4"/>
<feature type="compositionally biased region" description="Basic residues" evidence="2">
    <location>
        <begin position="86"/>
        <end position="96"/>
    </location>
</feature>
<feature type="repeat" description="TPR" evidence="1">
    <location>
        <begin position="340"/>
        <end position="373"/>
    </location>
</feature>
<evidence type="ECO:0000313" key="4">
    <source>
        <dbReference type="Proteomes" id="UP000035740"/>
    </source>
</evidence>
<feature type="compositionally biased region" description="Polar residues" evidence="2">
    <location>
        <begin position="66"/>
        <end position="79"/>
    </location>
</feature>
<dbReference type="PANTHER" id="PTHR46284:SF1">
    <property type="entry name" value="PROTEIN KINESIN LIGHT CHAIN-RELATED 2"/>
    <property type="match status" value="1"/>
</dbReference>
<dbReference type="OMA" id="ATCNNLA"/>
<evidence type="ECO:0000256" key="1">
    <source>
        <dbReference type="PROSITE-ProRule" id="PRU00339"/>
    </source>
</evidence>
<name>A0A0J8BDB4_BETVV</name>
<dbReference type="InterPro" id="IPR019734">
    <property type="entry name" value="TPR_rpt"/>
</dbReference>
<dbReference type="EMBL" id="KQ090272">
    <property type="protein sequence ID" value="KMS98038.1"/>
    <property type="molecule type" value="Genomic_DNA"/>
</dbReference>
<feature type="region of interest" description="Disordered" evidence="2">
    <location>
        <begin position="63"/>
        <end position="100"/>
    </location>
</feature>
<gene>
    <name evidence="3" type="ORF">BVRB_4g096320</name>
</gene>
<evidence type="ECO:0008006" key="5">
    <source>
        <dbReference type="Google" id="ProtNLM"/>
    </source>
</evidence>
<dbReference type="Pfam" id="PF13374">
    <property type="entry name" value="TPR_10"/>
    <property type="match status" value="2"/>
</dbReference>
<dbReference type="Pfam" id="PF13176">
    <property type="entry name" value="TPR_7"/>
    <property type="match status" value="1"/>
</dbReference>
<dbReference type="Gramene" id="KMS98038">
    <property type="protein sequence ID" value="KMS98038"/>
    <property type="gene ID" value="BVRB_4g096320"/>
</dbReference>
<dbReference type="InterPro" id="IPR011990">
    <property type="entry name" value="TPR-like_helical_dom_sf"/>
</dbReference>
<dbReference type="Gene3D" id="1.25.40.10">
    <property type="entry name" value="Tetratricopeptide repeat domain"/>
    <property type="match status" value="3"/>
</dbReference>
<feature type="compositionally biased region" description="Basic residues" evidence="2">
    <location>
        <begin position="8"/>
        <end position="19"/>
    </location>
</feature>
<dbReference type="PANTHER" id="PTHR46284">
    <property type="entry name" value="PROTEIN KINESIN LIGHT CHAIN-RELATED 3"/>
    <property type="match status" value="1"/>
</dbReference>
<dbReference type="OrthoDB" id="1667894at2759"/>
<evidence type="ECO:0000313" key="3">
    <source>
        <dbReference type="EMBL" id="KMS98038.1"/>
    </source>
</evidence>
<protein>
    <recommendedName>
        <fullName evidence="5">MalT-like TPR region domain-containing protein</fullName>
    </recommendedName>
</protein>
<dbReference type="Proteomes" id="UP000035740">
    <property type="component" value="Unassembled WGS sequence"/>
</dbReference>
<dbReference type="Pfam" id="PF13424">
    <property type="entry name" value="TPR_12"/>
    <property type="match status" value="2"/>
</dbReference>
<feature type="repeat" description="TPR" evidence="1">
    <location>
        <begin position="425"/>
        <end position="458"/>
    </location>
</feature>
<dbReference type="SMART" id="SM00028">
    <property type="entry name" value="TPR"/>
    <property type="match status" value="9"/>
</dbReference>
<dbReference type="PROSITE" id="PS50005">
    <property type="entry name" value="TPR"/>
    <property type="match status" value="2"/>
</dbReference>